<name>A0A0A0HZP5_CLOBO</name>
<evidence type="ECO:0000313" key="3">
    <source>
        <dbReference type="Proteomes" id="UP000030014"/>
    </source>
</evidence>
<evidence type="ECO:0000313" key="2">
    <source>
        <dbReference type="EMBL" id="KGM93982.1"/>
    </source>
</evidence>
<comment type="caution">
    <text evidence="2">The sequence shown here is derived from an EMBL/GenBank/DDBJ whole genome shotgun (WGS) entry which is preliminary data.</text>
</comment>
<dbReference type="RefSeq" id="WP_039260041.1">
    <property type="nucleotide sequence ID" value="NZ_JDRY01000155.1"/>
</dbReference>
<dbReference type="PANTHER" id="PTHR34047:SF8">
    <property type="entry name" value="PROTEIN YKFC"/>
    <property type="match status" value="1"/>
</dbReference>
<sequence>MNNSNKLQRKQTTQYRGRLVEVEVELQGKRGAQSNNLALAKGERENNVVDDTNNLLEKVLARENMLKAMKRVVANRGSHGIDGMRVDELRGFIIKNWLTIKQKLLEGRYKPSPVRRAEIPKPDGGIRLLGIPTVLDRLIQQALAQELNKIYDPTFSDNSYGFKPNKSAKQAILKSRQYINEGHKWDVDIDLEKFFDKVNHDILMERLSRRIKDKRVLKLIRNYLKSGIMINGLKVKSDKGTPQGGP</sequence>
<proteinExistence type="predicted"/>
<protein>
    <submittedName>
        <fullName evidence="2">DNA polymerase</fullName>
    </submittedName>
</protein>
<organism evidence="2 3">
    <name type="scientific">Clostridium botulinum C/D str. DC5</name>
    <dbReference type="NCBI Taxonomy" id="1443128"/>
    <lineage>
        <taxon>Bacteria</taxon>
        <taxon>Bacillati</taxon>
        <taxon>Bacillota</taxon>
        <taxon>Clostridia</taxon>
        <taxon>Eubacteriales</taxon>
        <taxon>Clostridiaceae</taxon>
        <taxon>Clostridium</taxon>
    </lineage>
</organism>
<reference evidence="2 3" key="1">
    <citation type="submission" date="2014-01" db="EMBL/GenBank/DDBJ databases">
        <title>Plasmidome dynamics in the species complex Clostridium novyi sensu lato converts strains of independent lineages into distinctly different pathogens.</title>
        <authorList>
            <person name="Skarin H."/>
            <person name="Segerman B."/>
        </authorList>
    </citation>
    <scope>NUCLEOTIDE SEQUENCE [LARGE SCALE GENOMIC DNA]</scope>
    <source>
        <strain evidence="2 3">DC5</strain>
    </source>
</reference>
<dbReference type="SUPFAM" id="SSF56672">
    <property type="entry name" value="DNA/RNA polymerases"/>
    <property type="match status" value="1"/>
</dbReference>
<dbReference type="Pfam" id="PF00078">
    <property type="entry name" value="RVT_1"/>
    <property type="match status" value="1"/>
</dbReference>
<dbReference type="AlphaFoldDB" id="A0A0A0HZP5"/>
<dbReference type="InterPro" id="IPR051083">
    <property type="entry name" value="GrpII_Intron_Splice-Mob/Def"/>
</dbReference>
<dbReference type="PANTHER" id="PTHR34047">
    <property type="entry name" value="NUCLEAR INTRON MATURASE 1, MITOCHONDRIAL-RELATED"/>
    <property type="match status" value="1"/>
</dbReference>
<dbReference type="InterPro" id="IPR043502">
    <property type="entry name" value="DNA/RNA_pol_sf"/>
</dbReference>
<feature type="non-terminal residue" evidence="2">
    <location>
        <position position="246"/>
    </location>
</feature>
<feature type="domain" description="Reverse transcriptase" evidence="1">
    <location>
        <begin position="100"/>
        <end position="246"/>
    </location>
</feature>
<dbReference type="Proteomes" id="UP000030014">
    <property type="component" value="Unassembled WGS sequence"/>
</dbReference>
<dbReference type="InterPro" id="IPR000477">
    <property type="entry name" value="RT_dom"/>
</dbReference>
<gene>
    <name evidence="2" type="ORF">Z955_14560</name>
</gene>
<accession>A0A0A0HZP5</accession>
<dbReference type="CDD" id="cd01651">
    <property type="entry name" value="RT_G2_intron"/>
    <property type="match status" value="1"/>
</dbReference>
<dbReference type="EMBL" id="JDRY01000155">
    <property type="protein sequence ID" value="KGM93982.1"/>
    <property type="molecule type" value="Genomic_DNA"/>
</dbReference>
<evidence type="ECO:0000259" key="1">
    <source>
        <dbReference type="PROSITE" id="PS50878"/>
    </source>
</evidence>
<dbReference type="PROSITE" id="PS50878">
    <property type="entry name" value="RT_POL"/>
    <property type="match status" value="1"/>
</dbReference>